<keyword evidence="1" id="KW-0813">Transport</keyword>
<keyword evidence="6" id="KW-0406">Ion transport</keyword>
<feature type="domain" description="Neurotransmitter-gated ion-channel ligand-binding" evidence="16">
    <location>
        <begin position="1"/>
        <end position="124"/>
    </location>
</feature>
<keyword evidence="2" id="KW-1003">Cell membrane</keyword>
<dbReference type="SUPFAM" id="SSF63712">
    <property type="entry name" value="Nicotinic receptor ligand binding domain-like"/>
    <property type="match status" value="1"/>
</dbReference>
<dbReference type="SUPFAM" id="SSF90112">
    <property type="entry name" value="Neurotransmitter-gated ion-channel transmembrane pore"/>
    <property type="match status" value="1"/>
</dbReference>
<evidence type="ECO:0000256" key="15">
    <source>
        <dbReference type="SAM" id="Phobius"/>
    </source>
</evidence>
<dbReference type="GO" id="GO:0022848">
    <property type="term" value="F:acetylcholine-gated monoatomic cation-selective channel activity"/>
    <property type="evidence" value="ECO:0007669"/>
    <property type="project" value="InterPro"/>
</dbReference>
<dbReference type="PANTHER" id="PTHR18945">
    <property type="entry name" value="NEUROTRANSMITTER GATED ION CHANNEL"/>
    <property type="match status" value="1"/>
</dbReference>
<evidence type="ECO:0000256" key="8">
    <source>
        <dbReference type="ARBA" id="ARBA00023157"/>
    </source>
</evidence>
<dbReference type="PRINTS" id="PR00254">
    <property type="entry name" value="NICOTINICR"/>
</dbReference>
<keyword evidence="3 15" id="KW-0812">Transmembrane</keyword>
<evidence type="ECO:0000256" key="10">
    <source>
        <dbReference type="ARBA" id="ARBA00023180"/>
    </source>
</evidence>
<keyword evidence="19" id="KW-1185">Reference proteome</keyword>
<feature type="transmembrane region" description="Helical" evidence="15">
    <location>
        <begin position="406"/>
        <end position="426"/>
    </location>
</feature>
<dbReference type="InterPro" id="IPR006201">
    <property type="entry name" value="Neur_channel"/>
</dbReference>
<dbReference type="AlphaFoldDB" id="A0A0B1S3J1"/>
<evidence type="ECO:0000259" key="17">
    <source>
        <dbReference type="Pfam" id="PF02932"/>
    </source>
</evidence>
<keyword evidence="10" id="KW-0325">Glycoprotein</keyword>
<reference evidence="18 19" key="1">
    <citation type="submission" date="2014-03" db="EMBL/GenBank/DDBJ databases">
        <title>Draft genome of the hookworm Oesophagostomum dentatum.</title>
        <authorList>
            <person name="Mitreva M."/>
        </authorList>
    </citation>
    <scope>NUCLEOTIDE SEQUENCE [LARGE SCALE GENOMIC DNA]</scope>
    <source>
        <strain evidence="18 19">OD-Hann</strain>
    </source>
</reference>
<comment type="subcellular location">
    <subcellularLocation>
        <location evidence="14">Postsynaptic cell membrane</location>
        <topology evidence="14">Multi-pass membrane protein</topology>
    </subcellularLocation>
</comment>
<protein>
    <submittedName>
        <fullName evidence="18">Neurotransmitter-gated ion-channel ligand binding domain protein</fullName>
    </submittedName>
</protein>
<dbReference type="GO" id="GO:0004888">
    <property type="term" value="F:transmembrane signaling receptor activity"/>
    <property type="evidence" value="ECO:0007669"/>
    <property type="project" value="InterPro"/>
</dbReference>
<evidence type="ECO:0000313" key="19">
    <source>
        <dbReference type="Proteomes" id="UP000053660"/>
    </source>
</evidence>
<dbReference type="PROSITE" id="PS00236">
    <property type="entry name" value="NEUROTR_ION_CHANNEL"/>
    <property type="match status" value="1"/>
</dbReference>
<evidence type="ECO:0000256" key="6">
    <source>
        <dbReference type="ARBA" id="ARBA00023065"/>
    </source>
</evidence>
<evidence type="ECO:0000256" key="2">
    <source>
        <dbReference type="ARBA" id="ARBA00022475"/>
    </source>
</evidence>
<keyword evidence="7 15" id="KW-0472">Membrane</keyword>
<dbReference type="InterPro" id="IPR036719">
    <property type="entry name" value="Neuro-gated_channel_TM_sf"/>
</dbReference>
<dbReference type="Pfam" id="PF02932">
    <property type="entry name" value="Neur_chan_memb"/>
    <property type="match status" value="1"/>
</dbReference>
<evidence type="ECO:0000256" key="4">
    <source>
        <dbReference type="ARBA" id="ARBA00022989"/>
    </source>
</evidence>
<evidence type="ECO:0000259" key="16">
    <source>
        <dbReference type="Pfam" id="PF02931"/>
    </source>
</evidence>
<evidence type="ECO:0000256" key="7">
    <source>
        <dbReference type="ARBA" id="ARBA00023136"/>
    </source>
</evidence>
<dbReference type="EMBL" id="KN602587">
    <property type="protein sequence ID" value="KHJ79928.1"/>
    <property type="molecule type" value="Genomic_DNA"/>
</dbReference>
<keyword evidence="9" id="KW-0675">Receptor</keyword>
<evidence type="ECO:0000256" key="5">
    <source>
        <dbReference type="ARBA" id="ARBA00023018"/>
    </source>
</evidence>
<evidence type="ECO:0000256" key="1">
    <source>
        <dbReference type="ARBA" id="ARBA00022448"/>
    </source>
</evidence>
<keyword evidence="5" id="KW-0770">Synapse</keyword>
<evidence type="ECO:0000313" key="18">
    <source>
        <dbReference type="EMBL" id="KHJ79928.1"/>
    </source>
</evidence>
<dbReference type="FunFam" id="2.70.170.10:FF:000028">
    <property type="entry name" value="AcetylCholine Receptor"/>
    <property type="match status" value="1"/>
</dbReference>
<dbReference type="InterPro" id="IPR006029">
    <property type="entry name" value="Neurotrans-gated_channel_TM"/>
</dbReference>
<proteinExistence type="predicted"/>
<evidence type="ECO:0000256" key="11">
    <source>
        <dbReference type="ARBA" id="ARBA00023257"/>
    </source>
</evidence>
<keyword evidence="4 15" id="KW-1133">Transmembrane helix</keyword>
<dbReference type="GO" id="GO:0045211">
    <property type="term" value="C:postsynaptic membrane"/>
    <property type="evidence" value="ECO:0007669"/>
    <property type="project" value="UniProtKB-SubCell"/>
</dbReference>
<keyword evidence="11" id="KW-0628">Postsynaptic cell membrane</keyword>
<evidence type="ECO:0000256" key="14">
    <source>
        <dbReference type="ARBA" id="ARBA00034104"/>
    </source>
</evidence>
<accession>A0A0B1S3J1</accession>
<dbReference type="InterPro" id="IPR006202">
    <property type="entry name" value="Neur_chan_lig-bd"/>
</dbReference>
<dbReference type="InterPro" id="IPR036734">
    <property type="entry name" value="Neur_chan_lig-bd_sf"/>
</dbReference>
<dbReference type="InterPro" id="IPR018000">
    <property type="entry name" value="Neurotransmitter_ion_chnl_CS"/>
</dbReference>
<dbReference type="InterPro" id="IPR002394">
    <property type="entry name" value="Nicotinic_acetylcholine_rcpt"/>
</dbReference>
<dbReference type="Proteomes" id="UP000053660">
    <property type="component" value="Unassembled WGS sequence"/>
</dbReference>
<dbReference type="OrthoDB" id="5975154at2759"/>
<dbReference type="Gene3D" id="1.20.58.390">
    <property type="entry name" value="Neurotransmitter-gated ion-channel transmembrane domain"/>
    <property type="match status" value="1"/>
</dbReference>
<dbReference type="InterPro" id="IPR038050">
    <property type="entry name" value="Neuro_actylchol_rec"/>
</dbReference>
<name>A0A0B1S3J1_OESDE</name>
<evidence type="ECO:0000256" key="3">
    <source>
        <dbReference type="ARBA" id="ARBA00022692"/>
    </source>
</evidence>
<feature type="domain" description="Neurotransmitter-gated ion-channel transmembrane" evidence="17">
    <location>
        <begin position="349"/>
        <end position="417"/>
    </location>
</feature>
<gene>
    <name evidence="18" type="ORF">OESDEN_20410</name>
</gene>
<sequence length="433" mass="50935">MTWHDYSLTWDPKEYEGVTDLRFKKSQLWTPDVLLYNSADPQFDSSYQSNVLVYPDGVVNWIPPGIFRISCRIAVAWFPFDLQECFMKFGSWTFDGSKLSLEVDENGFDLSSYTPNGEWELLSRVYSCVSKLLFFNMRRPILEILLFIDRHCRQRLRKKLLSSYLNYRNSSHQKHPALSVLSRTILRHSVHFYHSKKSTLLCFQSRLALYSYHRAYANWLHITSRCWREDVSANYYHAVNMYFPKLLSRDVSSNVGSGAVLRRILRSVYVYLRLLCCGHHTGTKLPPPKFVLPRDERHAYSHYLACTFHLDSAPFQFRQLMLNWLPWILMMHRPGYTAAAGQMSKVEDEEEEEKKPVATEEQITQLVLLHEIHENLSAITEEMREVERNKSVEDDWKFAAMVVDRLCLFIFSFFIMFSILGCFSSVPNISRFI</sequence>
<dbReference type="Pfam" id="PF02931">
    <property type="entry name" value="Neur_chan_LBD"/>
    <property type="match status" value="1"/>
</dbReference>
<evidence type="ECO:0000256" key="13">
    <source>
        <dbReference type="ARBA" id="ARBA00023303"/>
    </source>
</evidence>
<evidence type="ECO:0000256" key="9">
    <source>
        <dbReference type="ARBA" id="ARBA00023170"/>
    </source>
</evidence>
<keyword evidence="12" id="KW-1071">Ligand-gated ion channel</keyword>
<organism evidence="18 19">
    <name type="scientific">Oesophagostomum dentatum</name>
    <name type="common">Nodular worm</name>
    <dbReference type="NCBI Taxonomy" id="61180"/>
    <lineage>
        <taxon>Eukaryota</taxon>
        <taxon>Metazoa</taxon>
        <taxon>Ecdysozoa</taxon>
        <taxon>Nematoda</taxon>
        <taxon>Chromadorea</taxon>
        <taxon>Rhabditida</taxon>
        <taxon>Rhabditina</taxon>
        <taxon>Rhabditomorpha</taxon>
        <taxon>Strongyloidea</taxon>
        <taxon>Strongylidae</taxon>
        <taxon>Oesophagostomum</taxon>
    </lineage>
</organism>
<evidence type="ECO:0000256" key="12">
    <source>
        <dbReference type="ARBA" id="ARBA00023286"/>
    </source>
</evidence>
<dbReference type="Gene3D" id="2.70.170.10">
    <property type="entry name" value="Neurotransmitter-gated ion-channel ligand-binding domain"/>
    <property type="match status" value="1"/>
</dbReference>
<keyword evidence="8" id="KW-1015">Disulfide bond</keyword>
<dbReference type="CDD" id="cd18997">
    <property type="entry name" value="LGIC_ECD_nAChR"/>
    <property type="match status" value="1"/>
</dbReference>
<keyword evidence="13" id="KW-0407">Ion channel</keyword>